<dbReference type="PANTHER" id="PTHR24104">
    <property type="entry name" value="E3 UBIQUITIN-PROTEIN LIGASE NHLRC1-RELATED"/>
    <property type="match status" value="1"/>
</dbReference>
<name>X0XJ45_9ZZZZ</name>
<dbReference type="PANTHER" id="PTHR24104:SF25">
    <property type="entry name" value="PROTEIN LIN-41"/>
    <property type="match status" value="1"/>
</dbReference>
<evidence type="ECO:0000313" key="3">
    <source>
        <dbReference type="EMBL" id="GAG24961.1"/>
    </source>
</evidence>
<evidence type="ECO:0000256" key="1">
    <source>
        <dbReference type="ARBA" id="ARBA00022737"/>
    </source>
</evidence>
<dbReference type="InterPro" id="IPR001258">
    <property type="entry name" value="NHL_repeat"/>
</dbReference>
<dbReference type="Gene3D" id="2.120.10.30">
    <property type="entry name" value="TolB, C-terminal domain"/>
    <property type="match status" value="2"/>
</dbReference>
<feature type="non-terminal residue" evidence="3">
    <location>
        <position position="256"/>
    </location>
</feature>
<accession>X0XJ45</accession>
<dbReference type="PROSITE" id="PS51125">
    <property type="entry name" value="NHL"/>
    <property type="match status" value="2"/>
</dbReference>
<dbReference type="AlphaFoldDB" id="X0XJ45"/>
<sequence>QYIYVADYNNNRIQIFDKASPYAYVDQFGTQGSNDGEFEKASNVVVDGTYIYTTDWSNNRVQIFDKDTYAFVDKIGKAGGATGSGNGEFNKPAGIFVDSDYIYVADSENDRIQKFDNSSPFAFVSKFGTLGTGDGELNTPYNVGVDSSYIYVADSENARVQIFNKSDNSYSSQFGSEGTEDGEFDTPVGIVVDELLESDTASIRYLGSPIKADAELDFPTGNVDASSTFTYKFSFSDGTNESDVSPVSNDVTTGAS</sequence>
<comment type="caution">
    <text evidence="3">The sequence shown here is derived from an EMBL/GenBank/DDBJ whole genome shotgun (WGS) entry which is preliminary data.</text>
</comment>
<dbReference type="Pfam" id="PF17170">
    <property type="entry name" value="DUF5128"/>
    <property type="match status" value="1"/>
</dbReference>
<reference evidence="3" key="1">
    <citation type="journal article" date="2014" name="Front. Microbiol.">
        <title>High frequency of phylogenetically diverse reductive dehalogenase-homologous genes in deep subseafloor sedimentary metagenomes.</title>
        <authorList>
            <person name="Kawai M."/>
            <person name="Futagami T."/>
            <person name="Toyoda A."/>
            <person name="Takaki Y."/>
            <person name="Nishi S."/>
            <person name="Hori S."/>
            <person name="Arai W."/>
            <person name="Tsubouchi T."/>
            <person name="Morono Y."/>
            <person name="Uchiyama I."/>
            <person name="Ito T."/>
            <person name="Fujiyama A."/>
            <person name="Inagaki F."/>
            <person name="Takami H."/>
        </authorList>
    </citation>
    <scope>NUCLEOTIDE SEQUENCE</scope>
    <source>
        <strain evidence="3">Expedition CK06-06</strain>
    </source>
</reference>
<organism evidence="3">
    <name type="scientific">marine sediment metagenome</name>
    <dbReference type="NCBI Taxonomy" id="412755"/>
    <lineage>
        <taxon>unclassified sequences</taxon>
        <taxon>metagenomes</taxon>
        <taxon>ecological metagenomes</taxon>
    </lineage>
</organism>
<dbReference type="SUPFAM" id="SSF63825">
    <property type="entry name" value="YWTD domain"/>
    <property type="match status" value="1"/>
</dbReference>
<proteinExistence type="predicted"/>
<gene>
    <name evidence="3" type="ORF">S01H1_57231</name>
</gene>
<keyword evidence="1" id="KW-0677">Repeat</keyword>
<evidence type="ECO:0000256" key="2">
    <source>
        <dbReference type="SAM" id="MobiDB-lite"/>
    </source>
</evidence>
<dbReference type="InterPro" id="IPR011042">
    <property type="entry name" value="6-blade_b-propeller_TolB-like"/>
</dbReference>
<protein>
    <recommendedName>
        <fullName evidence="4">6-bladed beta-propeller</fullName>
    </recommendedName>
</protein>
<feature type="non-terminal residue" evidence="3">
    <location>
        <position position="1"/>
    </location>
</feature>
<evidence type="ECO:0008006" key="4">
    <source>
        <dbReference type="Google" id="ProtNLM"/>
    </source>
</evidence>
<dbReference type="GO" id="GO:0008270">
    <property type="term" value="F:zinc ion binding"/>
    <property type="evidence" value="ECO:0007669"/>
    <property type="project" value="UniProtKB-KW"/>
</dbReference>
<dbReference type="EMBL" id="BARS01037320">
    <property type="protein sequence ID" value="GAG24961.1"/>
    <property type="molecule type" value="Genomic_DNA"/>
</dbReference>
<feature type="region of interest" description="Disordered" evidence="2">
    <location>
        <begin position="237"/>
        <end position="256"/>
    </location>
</feature>
<dbReference type="InterPro" id="IPR050952">
    <property type="entry name" value="TRIM-NHL_E3_ligases"/>
</dbReference>